<dbReference type="InParanoid" id="A0A674GBA8"/>
<dbReference type="OMA" id="ALSWENW"/>
<dbReference type="GO" id="GO:0016032">
    <property type="term" value="P:viral process"/>
    <property type="evidence" value="ECO:0007669"/>
    <property type="project" value="InterPro"/>
</dbReference>
<feature type="region of interest" description="Disordered" evidence="2">
    <location>
        <begin position="215"/>
        <end position="285"/>
    </location>
</feature>
<dbReference type="SUPFAM" id="SSF47943">
    <property type="entry name" value="Retrovirus capsid protein, N-terminal core domain"/>
    <property type="match status" value="1"/>
</dbReference>
<dbReference type="Gene3D" id="1.10.1200.30">
    <property type="match status" value="1"/>
</dbReference>
<feature type="region of interest" description="Disordered" evidence="2">
    <location>
        <begin position="789"/>
        <end position="815"/>
    </location>
</feature>
<feature type="region of interest" description="Disordered" evidence="2">
    <location>
        <begin position="443"/>
        <end position="498"/>
    </location>
</feature>
<reference evidence="4" key="1">
    <citation type="submission" date="2025-08" db="UniProtKB">
        <authorList>
            <consortium name="Ensembl"/>
        </authorList>
    </citation>
    <scope>IDENTIFICATION</scope>
</reference>
<evidence type="ECO:0000259" key="3">
    <source>
        <dbReference type="Pfam" id="PF19317"/>
    </source>
</evidence>
<dbReference type="Gene3D" id="1.10.375.10">
    <property type="entry name" value="Human Immunodeficiency Virus Type 1 Capsid Protein"/>
    <property type="match status" value="1"/>
</dbReference>
<keyword evidence="1" id="KW-0945">Host-virus interaction</keyword>
<dbReference type="PANTHER" id="PTHR40389:SF4">
    <property type="match status" value="1"/>
</dbReference>
<dbReference type="InterPro" id="IPR045345">
    <property type="entry name" value="Gag_p24_C"/>
</dbReference>
<evidence type="ECO:0000313" key="5">
    <source>
        <dbReference type="Proteomes" id="UP000007754"/>
    </source>
</evidence>
<dbReference type="AlphaFoldDB" id="A0A674GBA8"/>
<feature type="region of interest" description="Disordered" evidence="2">
    <location>
        <begin position="739"/>
        <end position="759"/>
    </location>
</feature>
<evidence type="ECO:0000313" key="4">
    <source>
        <dbReference type="Ensembl" id="ENSTGUP00000020037.1"/>
    </source>
</evidence>
<dbReference type="InterPro" id="IPR008916">
    <property type="entry name" value="Retrov_capsid_C"/>
</dbReference>
<evidence type="ECO:0000256" key="1">
    <source>
        <dbReference type="ARBA" id="ARBA00022581"/>
    </source>
</evidence>
<feature type="compositionally biased region" description="Low complexity" evidence="2">
    <location>
        <begin position="456"/>
        <end position="471"/>
    </location>
</feature>
<organism evidence="4 5">
    <name type="scientific">Taeniopygia guttata</name>
    <name type="common">Zebra finch</name>
    <name type="synonym">Poephila guttata</name>
    <dbReference type="NCBI Taxonomy" id="59729"/>
    <lineage>
        <taxon>Eukaryota</taxon>
        <taxon>Metazoa</taxon>
        <taxon>Chordata</taxon>
        <taxon>Craniata</taxon>
        <taxon>Vertebrata</taxon>
        <taxon>Euteleostomi</taxon>
        <taxon>Archelosauria</taxon>
        <taxon>Archosauria</taxon>
        <taxon>Dinosauria</taxon>
        <taxon>Saurischia</taxon>
        <taxon>Theropoda</taxon>
        <taxon>Coelurosauria</taxon>
        <taxon>Aves</taxon>
        <taxon>Neognathae</taxon>
        <taxon>Neoaves</taxon>
        <taxon>Telluraves</taxon>
        <taxon>Australaves</taxon>
        <taxon>Passeriformes</taxon>
        <taxon>Passeroidea</taxon>
        <taxon>Estrildidae</taxon>
        <taxon>Estrildinae</taxon>
        <taxon>Taeniopygia</taxon>
    </lineage>
</organism>
<dbReference type="InterPro" id="IPR050195">
    <property type="entry name" value="Primate_lentivir_Gag_pol-like"/>
</dbReference>
<dbReference type="Proteomes" id="UP000007754">
    <property type="component" value="Unplaced"/>
</dbReference>
<reference evidence="4" key="2">
    <citation type="submission" date="2025-09" db="UniProtKB">
        <authorList>
            <consortium name="Ensembl"/>
        </authorList>
    </citation>
    <scope>IDENTIFICATION</scope>
</reference>
<sequence length="846" mass="88403">MESFEGIREESVALDVWREVLKRKRVPFYWDDFERLFLWAREQGFFPNLAEALSWENWSPVGDRLLDALLDNRFEDVGPLMMLFKRLDAIWQGSEVGSSRASLGDLSVLDADAGEAESLYSCPDSPSPGGSEPEGGSSSGVARAPRPLASGIRSVEPVRPPRPAPRRRRSGLGGKALSLCAFPALGGERGPVDQPPPRIASDSVTVNCPNCGVTFPLEKTQAHSPGPVSGSSSEEEPAPIPEPARPAGHAQAVGAAKGGALVTVPSDPAPAGRQPAPSRLMGAVPTGRLRGAGLTLLGGVPDSLVSSRGDVSPRAASPSSPRPSPVPGDGSAALGLRSAPPPAPAAVPSADTADSTAGAPAGSVPPSPPAAGAGTAAQRGAGVFTFSATADVAGGRPVTPRGRRSSQSTLWTLPACQVTVRPKDHGRFWQEVLDKAEEMCDFGPSRSLPDQGEGSSGSADAAGGVVSGDVAPPRSPGAASVPEATGHDTVDNAALPGGPQAFPVLRGVTHNTHEPFSFKVLKEIQDTVAQYGVGSAEVMQTIRLLVANLLTPFDIRSVAQALFDPVEFDVFEDKWAALVASAVRKNATRGQQDPRRVATADMLMGTGNYVDPQGQAGYNPLVLEQCRTLGLAAVIQTLEMAAPMEPFLTVVQRADESFMHFASRLTASVERQVVEPELRRMVLARFARIHCNAECKRIIQALPEGATLSQMAAACADLGPSVRKVDAWAAAAQPVWAAPQGWQQPRGAAQASTKRGKKAQKGKFPSYVCGRCGRPGHPAEVCKATVHVNGQALPGPGNGKRSAKGGRAQTQVPLQTPEPMEVCSASLSPAPAGQQVWMSAQQQQSC</sequence>
<feature type="compositionally biased region" description="Low complexity" evidence="2">
    <location>
        <begin position="327"/>
        <end position="338"/>
    </location>
</feature>
<dbReference type="Pfam" id="PF19317">
    <property type="entry name" value="Gag_p24_C"/>
    <property type="match status" value="1"/>
</dbReference>
<keyword evidence="5" id="KW-1185">Reference proteome</keyword>
<dbReference type="InterPro" id="IPR008919">
    <property type="entry name" value="Retrov_capsid_N"/>
</dbReference>
<feature type="compositionally biased region" description="Low complexity" evidence="2">
    <location>
        <begin position="310"/>
        <end position="319"/>
    </location>
</feature>
<accession>A0A674GBA8</accession>
<feature type="compositionally biased region" description="Low complexity" evidence="2">
    <location>
        <begin position="127"/>
        <end position="140"/>
    </location>
</feature>
<dbReference type="PANTHER" id="PTHR40389">
    <property type="entry name" value="ENDOGENOUS RETROVIRUS GROUP K MEMBER 24 GAG POLYPROTEIN-RELATED"/>
    <property type="match status" value="1"/>
</dbReference>
<dbReference type="Ensembl" id="ENSTGUT00000022805.1">
    <property type="protein sequence ID" value="ENSTGUP00000020037.1"/>
    <property type="gene ID" value="ENSTGUG00000023903.1"/>
</dbReference>
<proteinExistence type="predicted"/>
<feature type="compositionally biased region" description="Low complexity" evidence="2">
    <location>
        <begin position="346"/>
        <end position="362"/>
    </location>
</feature>
<dbReference type="SUPFAM" id="SSF47353">
    <property type="entry name" value="Retrovirus capsid dimerization domain-like"/>
    <property type="match status" value="1"/>
</dbReference>
<dbReference type="Pfam" id="PF14787">
    <property type="entry name" value="zf-CCHC_5"/>
    <property type="match status" value="1"/>
</dbReference>
<evidence type="ECO:0000256" key="2">
    <source>
        <dbReference type="SAM" id="MobiDB-lite"/>
    </source>
</evidence>
<name>A0A674GBA8_TAEGU</name>
<protein>
    <recommendedName>
        <fullName evidence="3">Retroviral nucleocapsid Gag protein p24 C-terminal domain-containing protein</fullName>
    </recommendedName>
</protein>
<feature type="domain" description="Retroviral nucleocapsid Gag protein p24 C-terminal" evidence="3">
    <location>
        <begin position="646"/>
        <end position="712"/>
    </location>
</feature>
<feature type="region of interest" description="Disordered" evidence="2">
    <location>
        <begin position="300"/>
        <end position="376"/>
    </location>
</feature>
<dbReference type="Pfam" id="PF00607">
    <property type="entry name" value="Gag_p24"/>
    <property type="match status" value="1"/>
</dbReference>
<dbReference type="GeneTree" id="ENSGT01150000287227"/>
<feature type="region of interest" description="Disordered" evidence="2">
    <location>
        <begin position="117"/>
        <end position="173"/>
    </location>
</feature>